<feature type="compositionally biased region" description="Low complexity" evidence="1">
    <location>
        <begin position="209"/>
        <end position="223"/>
    </location>
</feature>
<dbReference type="EMBL" id="KV417565">
    <property type="protein sequence ID" value="KZP19234.1"/>
    <property type="molecule type" value="Genomic_DNA"/>
</dbReference>
<organism evidence="3 4">
    <name type="scientific">Athelia psychrophila</name>
    <dbReference type="NCBI Taxonomy" id="1759441"/>
    <lineage>
        <taxon>Eukaryota</taxon>
        <taxon>Fungi</taxon>
        <taxon>Dikarya</taxon>
        <taxon>Basidiomycota</taxon>
        <taxon>Agaricomycotina</taxon>
        <taxon>Agaricomycetes</taxon>
        <taxon>Agaricomycetidae</taxon>
        <taxon>Atheliales</taxon>
        <taxon>Atheliaceae</taxon>
        <taxon>Athelia</taxon>
    </lineage>
</organism>
<feature type="domain" description="DUF6532" evidence="2">
    <location>
        <begin position="389"/>
        <end position="590"/>
    </location>
</feature>
<feature type="compositionally biased region" description="Pro residues" evidence="1">
    <location>
        <begin position="227"/>
        <end position="236"/>
    </location>
</feature>
<reference evidence="3 4" key="1">
    <citation type="journal article" date="2016" name="Mol. Biol. Evol.">
        <title>Comparative Genomics of Early-Diverging Mushroom-Forming Fungi Provides Insights into the Origins of Lignocellulose Decay Capabilities.</title>
        <authorList>
            <person name="Nagy L.G."/>
            <person name="Riley R."/>
            <person name="Tritt A."/>
            <person name="Adam C."/>
            <person name="Daum C."/>
            <person name="Floudas D."/>
            <person name="Sun H."/>
            <person name="Yadav J.S."/>
            <person name="Pangilinan J."/>
            <person name="Larsson K.H."/>
            <person name="Matsuura K."/>
            <person name="Barry K."/>
            <person name="Labutti K."/>
            <person name="Kuo R."/>
            <person name="Ohm R.A."/>
            <person name="Bhattacharya S.S."/>
            <person name="Shirouzu T."/>
            <person name="Yoshinaga Y."/>
            <person name="Martin F.M."/>
            <person name="Grigoriev I.V."/>
            <person name="Hibbett D.S."/>
        </authorList>
    </citation>
    <scope>NUCLEOTIDE SEQUENCE [LARGE SCALE GENOMIC DNA]</scope>
    <source>
        <strain evidence="3 4">CBS 109695</strain>
    </source>
</reference>
<dbReference type="Pfam" id="PF20149">
    <property type="entry name" value="DUF6532"/>
    <property type="match status" value="1"/>
</dbReference>
<evidence type="ECO:0000313" key="4">
    <source>
        <dbReference type="Proteomes" id="UP000076532"/>
    </source>
</evidence>
<keyword evidence="4" id="KW-1185">Reference proteome</keyword>
<dbReference type="InterPro" id="IPR045341">
    <property type="entry name" value="DUF6532"/>
</dbReference>
<name>A0A166HU33_9AGAM</name>
<evidence type="ECO:0000259" key="2">
    <source>
        <dbReference type="Pfam" id="PF20149"/>
    </source>
</evidence>
<feature type="region of interest" description="Disordered" evidence="1">
    <location>
        <begin position="1"/>
        <end position="113"/>
    </location>
</feature>
<feature type="region of interest" description="Disordered" evidence="1">
    <location>
        <begin position="174"/>
        <end position="252"/>
    </location>
</feature>
<gene>
    <name evidence="3" type="ORF">FIBSPDRAFT_955550</name>
</gene>
<proteinExistence type="predicted"/>
<dbReference type="AlphaFoldDB" id="A0A166HU33"/>
<feature type="compositionally biased region" description="Polar residues" evidence="1">
    <location>
        <begin position="21"/>
        <end position="31"/>
    </location>
</feature>
<feature type="compositionally biased region" description="Polar residues" evidence="1">
    <location>
        <begin position="281"/>
        <end position="303"/>
    </location>
</feature>
<feature type="region of interest" description="Disordered" evidence="1">
    <location>
        <begin position="278"/>
        <end position="382"/>
    </location>
</feature>
<sequence>MSTAPRKTRSSARNANDAPPVSTTGNPNEAPTTGAGRSRSTARRKNVTGDSAPAPSTSRVASGSRVRGARQAGGGTVQPTPGTSEVIRPTAFAPGEYQSTYGPQEVPTASPPFTLPIDFQPSGTAQWVDQLQPNHVQQYFQPPQQPPQQYDTLFPFSMGPQQPQQLQDSIFPFPMGPHPNTQAHYQWDDDDDDENSYDHTNYWGAESFNQLPSTSNNNSLSTQFTPIAPPSYPPPQIHTSQGADRAAPTANPTVAASVHQETYGFDTTALQTLLRQRMETPLTTQGTTRDVLSVSRSQRNPTRTPAPYDLARRRSVAPSALSDGSSARRSFADTSVAESTSTSQTSDRFITRTTSSGIDRQYRKVTRQSGLPKPEPDVDAKDKDNITQACNLFIATMCTTNCWPAKGQRNLILAQESLAQANSQARREKRLQTEESTAILQKIKHAGSLWRGRLKDKILDLMHEWNTRPSAMRIEADSMQEEQIRAFVARRVSELLFQDAFCNSGKDEWGHDAIYNQPAFLEVINQYFFGENGIATLVPAAFSNQFPAPALAFTRTMVRCVLRATVTGVHQSISLGDEHRSDYKTDLKKLMEYLGEPDEDGHINVYHRPIVKKLLEDIAIRGNQLMGAPNISQTGSILAAYDHIDTHIPIPQAGPSSESHVPMIEARGSDVDAEGENDLYA</sequence>
<evidence type="ECO:0000256" key="1">
    <source>
        <dbReference type="SAM" id="MobiDB-lite"/>
    </source>
</evidence>
<evidence type="ECO:0000313" key="3">
    <source>
        <dbReference type="EMBL" id="KZP19234.1"/>
    </source>
</evidence>
<dbReference type="Proteomes" id="UP000076532">
    <property type="component" value="Unassembled WGS sequence"/>
</dbReference>
<dbReference type="OrthoDB" id="3330079at2759"/>
<protein>
    <recommendedName>
        <fullName evidence="2">DUF6532 domain-containing protein</fullName>
    </recommendedName>
</protein>
<feature type="compositionally biased region" description="Basic residues" evidence="1">
    <location>
        <begin position="1"/>
        <end position="10"/>
    </location>
</feature>
<feature type="compositionally biased region" description="Polar residues" evidence="1">
    <location>
        <begin position="322"/>
        <end position="358"/>
    </location>
</feature>
<accession>A0A166HU33</accession>